<name>A0ABW1ZPD7_9DEIO</name>
<dbReference type="EMBL" id="JBHSWB010000001">
    <property type="protein sequence ID" value="MFC6662339.1"/>
    <property type="molecule type" value="Genomic_DNA"/>
</dbReference>
<evidence type="ECO:0008006" key="3">
    <source>
        <dbReference type="Google" id="ProtNLM"/>
    </source>
</evidence>
<sequence>MGTHWAGEAATHRMGTLLTLDRAVTGQPVSFGAYLAPARTGGVLGATFEAPSPHWQPETLPLPSLGWLLGKGLALSDLRGTQVTGRWTGSRLSGLKAGPQPDGTWRLGGLGSKGFLLGPLLARELAGQLLASRGG</sequence>
<accession>A0ABW1ZPD7</accession>
<keyword evidence="2" id="KW-1185">Reference proteome</keyword>
<comment type="caution">
    <text evidence="1">The sequence shown here is derived from an EMBL/GenBank/DDBJ whole genome shotgun (WGS) entry which is preliminary data.</text>
</comment>
<evidence type="ECO:0000313" key="1">
    <source>
        <dbReference type="EMBL" id="MFC6662339.1"/>
    </source>
</evidence>
<organism evidence="1 2">
    <name type="scientific">Deinococcus multiflagellatus</name>
    <dbReference type="NCBI Taxonomy" id="1656887"/>
    <lineage>
        <taxon>Bacteria</taxon>
        <taxon>Thermotogati</taxon>
        <taxon>Deinococcota</taxon>
        <taxon>Deinococci</taxon>
        <taxon>Deinococcales</taxon>
        <taxon>Deinococcaceae</taxon>
        <taxon>Deinococcus</taxon>
    </lineage>
</organism>
<dbReference type="RefSeq" id="WP_380058071.1">
    <property type="nucleotide sequence ID" value="NZ_JBHSWB010000001.1"/>
</dbReference>
<dbReference type="Proteomes" id="UP001596317">
    <property type="component" value="Unassembled WGS sequence"/>
</dbReference>
<gene>
    <name evidence="1" type="ORF">ACFP90_19965</name>
</gene>
<reference evidence="2" key="1">
    <citation type="journal article" date="2019" name="Int. J. Syst. Evol. Microbiol.">
        <title>The Global Catalogue of Microorganisms (GCM) 10K type strain sequencing project: providing services to taxonomists for standard genome sequencing and annotation.</title>
        <authorList>
            <consortium name="The Broad Institute Genomics Platform"/>
            <consortium name="The Broad Institute Genome Sequencing Center for Infectious Disease"/>
            <person name="Wu L."/>
            <person name="Ma J."/>
        </authorList>
    </citation>
    <scope>NUCLEOTIDE SEQUENCE [LARGE SCALE GENOMIC DNA]</scope>
    <source>
        <strain evidence="2">CCUG 63830</strain>
    </source>
</reference>
<proteinExistence type="predicted"/>
<protein>
    <recommendedName>
        <fullName evidence="3">FAD dependent oxidoreductase</fullName>
    </recommendedName>
</protein>
<evidence type="ECO:0000313" key="2">
    <source>
        <dbReference type="Proteomes" id="UP001596317"/>
    </source>
</evidence>